<dbReference type="PANTHER" id="PTHR30469">
    <property type="entry name" value="MULTIDRUG RESISTANCE PROTEIN MDTA"/>
    <property type="match status" value="1"/>
</dbReference>
<keyword evidence="3" id="KW-0812">Transmembrane</keyword>
<dbReference type="Pfam" id="PF25973">
    <property type="entry name" value="BSH_CzcB"/>
    <property type="match status" value="1"/>
</dbReference>
<dbReference type="InterPro" id="IPR058647">
    <property type="entry name" value="BSH_CzcB-like"/>
</dbReference>
<keyword evidence="8" id="KW-1185">Reference proteome</keyword>
<evidence type="ECO:0000259" key="4">
    <source>
        <dbReference type="Pfam" id="PF25954"/>
    </source>
</evidence>
<evidence type="ECO:0000256" key="3">
    <source>
        <dbReference type="SAM" id="Phobius"/>
    </source>
</evidence>
<dbReference type="Pfam" id="PF25954">
    <property type="entry name" value="Beta-barrel_RND_2"/>
    <property type="match status" value="1"/>
</dbReference>
<evidence type="ECO:0000256" key="1">
    <source>
        <dbReference type="ARBA" id="ARBA00009477"/>
    </source>
</evidence>
<evidence type="ECO:0000313" key="7">
    <source>
        <dbReference type="EMBL" id="EGO64804.1"/>
    </source>
</evidence>
<dbReference type="InterPro" id="IPR058792">
    <property type="entry name" value="Beta-barrel_RND_2"/>
</dbReference>
<evidence type="ECO:0000256" key="2">
    <source>
        <dbReference type="SAM" id="Coils"/>
    </source>
</evidence>
<evidence type="ECO:0000313" key="8">
    <source>
        <dbReference type="Proteomes" id="UP000003240"/>
    </source>
</evidence>
<dbReference type="GO" id="GO:1990281">
    <property type="term" value="C:efflux pump complex"/>
    <property type="evidence" value="ECO:0007669"/>
    <property type="project" value="TreeGrafter"/>
</dbReference>
<dbReference type="GO" id="GO:0015562">
    <property type="term" value="F:efflux transmembrane transporter activity"/>
    <property type="evidence" value="ECO:0007669"/>
    <property type="project" value="TreeGrafter"/>
</dbReference>
<dbReference type="Pfam" id="PF25989">
    <property type="entry name" value="YknX_C"/>
    <property type="match status" value="1"/>
</dbReference>
<protein>
    <submittedName>
        <fullName evidence="7">RND family efflux transporter MFP subunit</fullName>
    </submittedName>
</protein>
<dbReference type="AlphaFoldDB" id="F7NGK0"/>
<keyword evidence="2" id="KW-0175">Coiled coil</keyword>
<comment type="similarity">
    <text evidence="1">Belongs to the membrane fusion protein (MFP) (TC 8.A.1) family.</text>
</comment>
<sequence length="378" mass="40085">MGILVNKKVITITAILFLALAGVIFFRIHSNLKANQLRAERASQGKIVEVEGARVARRDISPVITLSANLEAVWTAEISPKVDGRIETLQVDEGDLVRAGTVIANLEANELAAQVTQAEGNLLVAKAELEQAEMDLKRAEMLAKQDAIAAQALDSARIKRDLSIGKVKAAEGNLSYLATRLDNATVIAPRDGTVVKRHLQAGFFVKAGSPIVSIADDSTLLAKATLGEGQITQIKVGAPATVLVNALADEAFTGTVTRISPAAALPARTFTAEISIPNERGVLKPGMFAKVELIGNQRTGVLAVPEGALVLREDQKTVYVVNSENKVQQQLLKLGYVGNGWAEVLEGVNEGDMIITAGHNKLKDGSVVNVSAPREGAQ</sequence>
<dbReference type="Gene3D" id="1.10.287.470">
    <property type="entry name" value="Helix hairpin bin"/>
    <property type="match status" value="1"/>
</dbReference>
<dbReference type="EMBL" id="AFGF01000049">
    <property type="protein sequence ID" value="EGO64804.1"/>
    <property type="molecule type" value="Genomic_DNA"/>
</dbReference>
<dbReference type="Gene3D" id="2.40.50.100">
    <property type="match status" value="1"/>
</dbReference>
<organism evidence="7 8">
    <name type="scientific">Acetonema longum DSM 6540</name>
    <dbReference type="NCBI Taxonomy" id="1009370"/>
    <lineage>
        <taxon>Bacteria</taxon>
        <taxon>Bacillati</taxon>
        <taxon>Bacillota</taxon>
        <taxon>Negativicutes</taxon>
        <taxon>Acetonemataceae</taxon>
        <taxon>Acetonema</taxon>
    </lineage>
</organism>
<dbReference type="NCBIfam" id="TIGR01730">
    <property type="entry name" value="RND_mfp"/>
    <property type="match status" value="1"/>
</dbReference>
<dbReference type="STRING" id="1009370.ALO_05940"/>
<dbReference type="FunFam" id="2.40.30.170:FF:000010">
    <property type="entry name" value="Efflux RND transporter periplasmic adaptor subunit"/>
    <property type="match status" value="1"/>
</dbReference>
<dbReference type="eggNOG" id="COG0845">
    <property type="taxonomic scope" value="Bacteria"/>
</dbReference>
<keyword evidence="3" id="KW-1133">Transmembrane helix</keyword>
<evidence type="ECO:0000259" key="6">
    <source>
        <dbReference type="Pfam" id="PF25989"/>
    </source>
</evidence>
<comment type="caution">
    <text evidence="7">The sequence shown here is derived from an EMBL/GenBank/DDBJ whole genome shotgun (WGS) entry which is preliminary data.</text>
</comment>
<dbReference type="PANTHER" id="PTHR30469:SF38">
    <property type="entry name" value="HLYD FAMILY SECRETION PROTEIN"/>
    <property type="match status" value="1"/>
</dbReference>
<feature type="domain" description="YknX-like C-terminal permuted SH3-like" evidence="6">
    <location>
        <begin position="301"/>
        <end position="370"/>
    </location>
</feature>
<evidence type="ECO:0000259" key="5">
    <source>
        <dbReference type="Pfam" id="PF25973"/>
    </source>
</evidence>
<dbReference type="InterPro" id="IPR058637">
    <property type="entry name" value="YknX-like_C"/>
</dbReference>
<accession>F7NGK0</accession>
<dbReference type="Proteomes" id="UP000003240">
    <property type="component" value="Unassembled WGS sequence"/>
</dbReference>
<dbReference type="Gene3D" id="2.40.420.20">
    <property type="match status" value="1"/>
</dbReference>
<keyword evidence="3" id="KW-0472">Membrane</keyword>
<proteinExistence type="inferred from homology"/>
<gene>
    <name evidence="7" type="ORF">ALO_05940</name>
</gene>
<feature type="transmembrane region" description="Helical" evidence="3">
    <location>
        <begin position="9"/>
        <end position="28"/>
    </location>
</feature>
<dbReference type="SUPFAM" id="SSF111369">
    <property type="entry name" value="HlyD-like secretion proteins"/>
    <property type="match status" value="1"/>
</dbReference>
<feature type="coiled-coil region" evidence="2">
    <location>
        <begin position="108"/>
        <end position="142"/>
    </location>
</feature>
<feature type="domain" description="CzcB-like barrel-sandwich hybrid" evidence="5">
    <location>
        <begin position="75"/>
        <end position="216"/>
    </location>
</feature>
<feature type="domain" description="CusB-like beta-barrel" evidence="4">
    <location>
        <begin position="224"/>
        <end position="295"/>
    </location>
</feature>
<dbReference type="InterPro" id="IPR006143">
    <property type="entry name" value="RND_pump_MFP"/>
</dbReference>
<reference evidence="7 8" key="1">
    <citation type="journal article" date="2011" name="EMBO J.">
        <title>Structural diversity of bacterial flagellar motors.</title>
        <authorList>
            <person name="Chen S."/>
            <person name="Beeby M."/>
            <person name="Murphy G.E."/>
            <person name="Leadbetter J.R."/>
            <person name="Hendrixson D.R."/>
            <person name="Briegel A."/>
            <person name="Li Z."/>
            <person name="Shi J."/>
            <person name="Tocheva E.I."/>
            <person name="Muller A."/>
            <person name="Dobro M.J."/>
            <person name="Jensen G.J."/>
        </authorList>
    </citation>
    <scope>NUCLEOTIDE SEQUENCE [LARGE SCALE GENOMIC DNA]</scope>
    <source>
        <strain evidence="7 8">DSM 6540</strain>
    </source>
</reference>
<dbReference type="OrthoDB" id="1633529at2"/>
<dbReference type="Gene3D" id="2.40.30.170">
    <property type="match status" value="1"/>
</dbReference>
<dbReference type="RefSeq" id="WP_004093792.1">
    <property type="nucleotide sequence ID" value="NZ_AFGF01000049.1"/>
</dbReference>
<name>F7NGK0_9FIRM</name>